<organism evidence="1 2">
    <name type="scientific">Marasmiellus scandens</name>
    <dbReference type="NCBI Taxonomy" id="2682957"/>
    <lineage>
        <taxon>Eukaryota</taxon>
        <taxon>Fungi</taxon>
        <taxon>Dikarya</taxon>
        <taxon>Basidiomycota</taxon>
        <taxon>Agaricomycotina</taxon>
        <taxon>Agaricomycetes</taxon>
        <taxon>Agaricomycetidae</taxon>
        <taxon>Agaricales</taxon>
        <taxon>Marasmiineae</taxon>
        <taxon>Omphalotaceae</taxon>
        <taxon>Marasmiellus</taxon>
    </lineage>
</organism>
<dbReference type="Proteomes" id="UP001498398">
    <property type="component" value="Unassembled WGS sequence"/>
</dbReference>
<dbReference type="PANTHER" id="PTHR43611">
    <property type="entry name" value="ALPHA-D-GLUCOSE 1-PHOSPHATE PHOSPHATASE"/>
    <property type="match status" value="1"/>
</dbReference>
<dbReference type="SUPFAM" id="SSF48239">
    <property type="entry name" value="Terpenoid cyclases/Protein prenyltransferases"/>
    <property type="match status" value="1"/>
</dbReference>
<reference evidence="1 2" key="1">
    <citation type="submission" date="2024-01" db="EMBL/GenBank/DDBJ databases">
        <title>A draft genome for the cacao thread blight pathogen Marasmiellus scandens.</title>
        <authorList>
            <person name="Baruah I.K."/>
            <person name="Leung J."/>
            <person name="Bukari Y."/>
            <person name="Amoako-Attah I."/>
            <person name="Meinhardt L.W."/>
            <person name="Bailey B.A."/>
            <person name="Cohen S.P."/>
        </authorList>
    </citation>
    <scope>NUCLEOTIDE SEQUENCE [LARGE SCALE GENOMIC DNA]</scope>
    <source>
        <strain evidence="1 2">GH-19</strain>
    </source>
</reference>
<evidence type="ECO:0008006" key="3">
    <source>
        <dbReference type="Google" id="ProtNLM"/>
    </source>
</evidence>
<evidence type="ECO:0000313" key="1">
    <source>
        <dbReference type="EMBL" id="KAK7436057.1"/>
    </source>
</evidence>
<dbReference type="Gene3D" id="1.10.150.240">
    <property type="entry name" value="Putative phosphatase, domain 2"/>
    <property type="match status" value="1"/>
</dbReference>
<dbReference type="InterPro" id="IPR036412">
    <property type="entry name" value="HAD-like_sf"/>
</dbReference>
<dbReference type="InterPro" id="IPR023198">
    <property type="entry name" value="PGP-like_dom2"/>
</dbReference>
<gene>
    <name evidence="1" type="ORF">VKT23_019360</name>
</gene>
<dbReference type="InterPro" id="IPR008930">
    <property type="entry name" value="Terpenoid_cyclase/PrenylTrfase"/>
</dbReference>
<keyword evidence="2" id="KW-1185">Reference proteome</keyword>
<dbReference type="SUPFAM" id="SSF56784">
    <property type="entry name" value="HAD-like"/>
    <property type="match status" value="1"/>
</dbReference>
<comment type="caution">
    <text evidence="1">The sequence shown here is derived from an EMBL/GenBank/DDBJ whole genome shotgun (WGS) entry which is preliminary data.</text>
</comment>
<sequence length="490" mass="56196">MPSTPLYSSHYNTLIFDIGDVLCFYALQKPCCPGKIPPKILKRVISSPMWEDYEKGLIDEQTCYERASFAFQIDAEALRTALDEARETLVFRPEMISLLRELKLQGNFRLYAMSNVSTSDFEFLATKFDFSIFDRVYTSCTLHERKPDLAFYRRVLTEITGDPERMIFIDDKPENVLSAKSFGMHAIVFKDPESLWRQLLNLLGNPVDRARSYLDKNAGQLNTVTSTGVAFMENFSQLLIYELTGNRKLVKLVENRCTWNFFQGKGILTDIDYPDDLDTTSLALTIMGIPEDVVQSVIEEILKYQNADGIILTYFDHSRAHFDPVVCVNVLNLFYLHGQGHRLSQTLGWVHRVLKTRAYLDGTRYYASAEIFLFFLMRFLKNVPDSEVHDMFIPLLKKRIQELVGSKGDSTAYAIRVLVCHYLGICDHRDFWQLLHLQREDGSWETGWLYKYGKTTTLIGNCGLTTALAMKAVEVTMARDQGLGTPLLKD</sequence>
<protein>
    <recommendedName>
        <fullName evidence="3">HAD-like protein</fullName>
    </recommendedName>
</protein>
<dbReference type="CDD" id="cd02603">
    <property type="entry name" value="HAD_sEH-N_like"/>
    <property type="match status" value="1"/>
</dbReference>
<evidence type="ECO:0000313" key="2">
    <source>
        <dbReference type="Proteomes" id="UP001498398"/>
    </source>
</evidence>
<proteinExistence type="predicted"/>
<dbReference type="Gene3D" id="3.40.50.1000">
    <property type="entry name" value="HAD superfamily/HAD-like"/>
    <property type="match status" value="1"/>
</dbReference>
<name>A0ABR1ILT2_9AGAR</name>
<dbReference type="PANTHER" id="PTHR43611:SF3">
    <property type="entry name" value="FLAVIN MONONUCLEOTIDE HYDROLASE 1, CHLOROPLATIC"/>
    <property type="match status" value="1"/>
</dbReference>
<dbReference type="NCBIfam" id="TIGR01509">
    <property type="entry name" value="HAD-SF-IA-v3"/>
    <property type="match status" value="1"/>
</dbReference>
<dbReference type="Pfam" id="PF00702">
    <property type="entry name" value="Hydrolase"/>
    <property type="match status" value="1"/>
</dbReference>
<dbReference type="InterPro" id="IPR023214">
    <property type="entry name" value="HAD_sf"/>
</dbReference>
<dbReference type="InterPro" id="IPR006439">
    <property type="entry name" value="HAD-SF_hydro_IA"/>
</dbReference>
<accession>A0ABR1ILT2</accession>
<dbReference type="EMBL" id="JBANRG010000099">
    <property type="protein sequence ID" value="KAK7436057.1"/>
    <property type="molecule type" value="Genomic_DNA"/>
</dbReference>